<keyword evidence="2 3" id="KW-0808">Transferase</keyword>
<dbReference type="KEGG" id="mgg:MPLG2_3616"/>
<dbReference type="SFLD" id="SFLDG01018">
    <property type="entry name" value="Squalene/Phytoene_Synthase_Lik"/>
    <property type="match status" value="1"/>
</dbReference>
<gene>
    <name evidence="3" type="primary">crtB</name>
    <name evidence="3" type="ORF">MPLG2_3616</name>
</gene>
<protein>
    <submittedName>
        <fullName evidence="3">Phytoene synthase</fullName>
        <ecNumber evidence="3">2.5.1.-</ecNumber>
    </submittedName>
</protein>
<organism evidence="3 4">
    <name type="scientific">Micropruina glycogenica</name>
    <dbReference type="NCBI Taxonomy" id="75385"/>
    <lineage>
        <taxon>Bacteria</taxon>
        <taxon>Bacillati</taxon>
        <taxon>Actinomycetota</taxon>
        <taxon>Actinomycetes</taxon>
        <taxon>Propionibacteriales</taxon>
        <taxon>Nocardioidaceae</taxon>
        <taxon>Micropruina</taxon>
    </lineage>
</organism>
<dbReference type="EMBL" id="LT985188">
    <property type="protein sequence ID" value="SPD88646.1"/>
    <property type="molecule type" value="Genomic_DNA"/>
</dbReference>
<dbReference type="CDD" id="cd00683">
    <property type="entry name" value="Trans_IPPS_HH"/>
    <property type="match status" value="1"/>
</dbReference>
<keyword evidence="4" id="KW-1185">Reference proteome</keyword>
<dbReference type="InterPro" id="IPR019845">
    <property type="entry name" value="Squalene/phytoene_synthase_CS"/>
</dbReference>
<proteinExistence type="predicted"/>
<dbReference type="Pfam" id="PF00494">
    <property type="entry name" value="SQS_PSY"/>
    <property type="match status" value="1"/>
</dbReference>
<comment type="pathway">
    <text evidence="1">Carotenoid biosynthesis; phytoene biosynthesis.</text>
</comment>
<dbReference type="GO" id="GO:0004311">
    <property type="term" value="F:geranylgeranyl diphosphate synthase activity"/>
    <property type="evidence" value="ECO:0007669"/>
    <property type="project" value="InterPro"/>
</dbReference>
<dbReference type="GO" id="GO:0016117">
    <property type="term" value="P:carotenoid biosynthetic process"/>
    <property type="evidence" value="ECO:0007669"/>
    <property type="project" value="UniProtKB-ARBA"/>
</dbReference>
<dbReference type="SUPFAM" id="SSF48576">
    <property type="entry name" value="Terpenoid synthases"/>
    <property type="match status" value="1"/>
</dbReference>
<dbReference type="EC" id="2.5.1.-" evidence="3"/>
<dbReference type="RefSeq" id="WP_105187104.1">
    <property type="nucleotide sequence ID" value="NZ_BAAAGO010000009.1"/>
</dbReference>
<dbReference type="SFLD" id="SFLDS00005">
    <property type="entry name" value="Isoprenoid_Synthase_Type_I"/>
    <property type="match status" value="1"/>
</dbReference>
<evidence type="ECO:0000256" key="2">
    <source>
        <dbReference type="ARBA" id="ARBA00022679"/>
    </source>
</evidence>
<evidence type="ECO:0000313" key="4">
    <source>
        <dbReference type="Proteomes" id="UP000238164"/>
    </source>
</evidence>
<dbReference type="OrthoDB" id="9807580at2"/>
<dbReference type="PROSITE" id="PS01045">
    <property type="entry name" value="SQUALEN_PHYTOEN_SYN_2"/>
    <property type="match status" value="1"/>
</dbReference>
<sequence length="274" mass="30725">MTRTQQLLRRHGTTYWWGTLLLSREQAADVAAVYAVCRVADDLVDEQPDVEVATRDLYAYRDAFYAAWDGAPTDDEVLAAATETVRRRGIPRHCFDRFFAAMALDLTRTSWASWPDLRDGYMEGSAAVIGEMMLPVLEPTSPGAFEPARSLGLAFQLTNFIRDVGEDLDRGRVYLPADELDAYGADPWLRRVTPQWRAFLAAQLVRNRELYDAALPGIALLPPRSARCVAAAHGLYSRILDQIEAADYDVFSARRRVPRVTKALTVARLMVSAR</sequence>
<name>A0A2N9JLJ5_9ACTN</name>
<dbReference type="InterPro" id="IPR008949">
    <property type="entry name" value="Isoprenoid_synthase_dom_sf"/>
</dbReference>
<dbReference type="InterPro" id="IPR044843">
    <property type="entry name" value="Trans_IPPS_bact-type"/>
</dbReference>
<dbReference type="GO" id="GO:0051996">
    <property type="term" value="F:squalene synthase [NAD(P)H] activity"/>
    <property type="evidence" value="ECO:0007669"/>
    <property type="project" value="InterPro"/>
</dbReference>
<dbReference type="AlphaFoldDB" id="A0A2N9JLJ5"/>
<dbReference type="InterPro" id="IPR033904">
    <property type="entry name" value="Trans_IPPS_HH"/>
</dbReference>
<dbReference type="UniPathway" id="UPA00799"/>
<accession>A0A2N9JLJ5</accession>
<dbReference type="Proteomes" id="UP000238164">
    <property type="component" value="Chromosome 1"/>
</dbReference>
<dbReference type="InterPro" id="IPR002060">
    <property type="entry name" value="Squ/phyt_synthse"/>
</dbReference>
<reference evidence="3 4" key="1">
    <citation type="submission" date="2018-02" db="EMBL/GenBank/DDBJ databases">
        <authorList>
            <person name="Cohen D.B."/>
            <person name="Kent A.D."/>
        </authorList>
    </citation>
    <scope>NUCLEOTIDE SEQUENCE [LARGE SCALE GENOMIC DNA]</scope>
    <source>
        <strain evidence="3">1</strain>
    </source>
</reference>
<dbReference type="PANTHER" id="PTHR31480">
    <property type="entry name" value="BIFUNCTIONAL LYCOPENE CYCLASE/PHYTOENE SYNTHASE"/>
    <property type="match status" value="1"/>
</dbReference>
<dbReference type="Gene3D" id="1.10.600.10">
    <property type="entry name" value="Farnesyl Diphosphate Synthase"/>
    <property type="match status" value="1"/>
</dbReference>
<evidence type="ECO:0000256" key="1">
    <source>
        <dbReference type="ARBA" id="ARBA00004684"/>
    </source>
</evidence>
<evidence type="ECO:0000313" key="3">
    <source>
        <dbReference type="EMBL" id="SPD88646.1"/>
    </source>
</evidence>
<dbReference type="SFLD" id="SFLDG01212">
    <property type="entry name" value="Phytoene_synthase_like"/>
    <property type="match status" value="1"/>
</dbReference>